<dbReference type="Pfam" id="PF00651">
    <property type="entry name" value="BTB"/>
    <property type="match status" value="1"/>
</dbReference>
<protein>
    <recommendedName>
        <fullName evidence="1">BTB domain-containing protein</fullName>
    </recommendedName>
</protein>
<dbReference type="SUPFAM" id="SSF54695">
    <property type="entry name" value="POZ domain"/>
    <property type="match status" value="1"/>
</dbReference>
<gene>
    <name evidence="2" type="ORF">CC86DRAFT_209933</name>
</gene>
<sequence length="129" mass="14532">MASQVAARVTKDKAFSFDVSTQLTVVVGKEPNHKRFLVHEGLLCARFEFFKRAMNGNWAEREERLIKLPEDDPETFATYINVVYTNRVATNPSSEPKDAVMVGGELIHLCKVYVLGEKLCDIRTKNAAV</sequence>
<dbReference type="PANTHER" id="PTHR47843">
    <property type="entry name" value="BTB DOMAIN-CONTAINING PROTEIN-RELATED"/>
    <property type="match status" value="1"/>
</dbReference>
<evidence type="ECO:0000313" key="3">
    <source>
        <dbReference type="Proteomes" id="UP000799424"/>
    </source>
</evidence>
<accession>A0A6A7A3M9</accession>
<dbReference type="Proteomes" id="UP000799424">
    <property type="component" value="Unassembled WGS sequence"/>
</dbReference>
<dbReference type="AlphaFoldDB" id="A0A6A7A3M9"/>
<dbReference type="EMBL" id="MU006224">
    <property type="protein sequence ID" value="KAF2827359.1"/>
    <property type="molecule type" value="Genomic_DNA"/>
</dbReference>
<dbReference type="InterPro" id="IPR000210">
    <property type="entry name" value="BTB/POZ_dom"/>
</dbReference>
<dbReference type="OrthoDB" id="1022638at2759"/>
<dbReference type="CDD" id="cd18186">
    <property type="entry name" value="BTB_POZ_ZBTB_KLHL-like"/>
    <property type="match status" value="1"/>
</dbReference>
<name>A0A6A7A3M9_9PLEO</name>
<feature type="domain" description="BTB" evidence="1">
    <location>
        <begin position="21"/>
        <end position="92"/>
    </location>
</feature>
<dbReference type="PANTHER" id="PTHR47843:SF2">
    <property type="entry name" value="BTB DOMAIN-CONTAINING PROTEIN"/>
    <property type="match status" value="1"/>
</dbReference>
<reference evidence="2" key="1">
    <citation type="journal article" date="2020" name="Stud. Mycol.">
        <title>101 Dothideomycetes genomes: a test case for predicting lifestyles and emergence of pathogens.</title>
        <authorList>
            <person name="Haridas S."/>
            <person name="Albert R."/>
            <person name="Binder M."/>
            <person name="Bloem J."/>
            <person name="Labutti K."/>
            <person name="Salamov A."/>
            <person name="Andreopoulos B."/>
            <person name="Baker S."/>
            <person name="Barry K."/>
            <person name="Bills G."/>
            <person name="Bluhm B."/>
            <person name="Cannon C."/>
            <person name="Castanera R."/>
            <person name="Culley D."/>
            <person name="Daum C."/>
            <person name="Ezra D."/>
            <person name="Gonzalez J."/>
            <person name="Henrissat B."/>
            <person name="Kuo A."/>
            <person name="Liang C."/>
            <person name="Lipzen A."/>
            <person name="Lutzoni F."/>
            <person name="Magnuson J."/>
            <person name="Mondo S."/>
            <person name="Nolan M."/>
            <person name="Ohm R."/>
            <person name="Pangilinan J."/>
            <person name="Park H.-J."/>
            <person name="Ramirez L."/>
            <person name="Alfaro M."/>
            <person name="Sun H."/>
            <person name="Tritt A."/>
            <person name="Yoshinaga Y."/>
            <person name="Zwiers L.-H."/>
            <person name="Turgeon B."/>
            <person name="Goodwin S."/>
            <person name="Spatafora J."/>
            <person name="Crous P."/>
            <person name="Grigoriev I."/>
        </authorList>
    </citation>
    <scope>NUCLEOTIDE SEQUENCE</scope>
    <source>
        <strain evidence="2">CBS 113818</strain>
    </source>
</reference>
<dbReference type="Gene3D" id="3.30.710.10">
    <property type="entry name" value="Potassium Channel Kv1.1, Chain A"/>
    <property type="match status" value="1"/>
</dbReference>
<keyword evidence="3" id="KW-1185">Reference proteome</keyword>
<dbReference type="InterPro" id="IPR011333">
    <property type="entry name" value="SKP1/BTB/POZ_sf"/>
</dbReference>
<organism evidence="2 3">
    <name type="scientific">Ophiobolus disseminans</name>
    <dbReference type="NCBI Taxonomy" id="1469910"/>
    <lineage>
        <taxon>Eukaryota</taxon>
        <taxon>Fungi</taxon>
        <taxon>Dikarya</taxon>
        <taxon>Ascomycota</taxon>
        <taxon>Pezizomycotina</taxon>
        <taxon>Dothideomycetes</taxon>
        <taxon>Pleosporomycetidae</taxon>
        <taxon>Pleosporales</taxon>
        <taxon>Pleosporineae</taxon>
        <taxon>Phaeosphaeriaceae</taxon>
        <taxon>Ophiobolus</taxon>
    </lineage>
</organism>
<dbReference type="PROSITE" id="PS50097">
    <property type="entry name" value="BTB"/>
    <property type="match status" value="1"/>
</dbReference>
<proteinExistence type="predicted"/>
<evidence type="ECO:0000259" key="1">
    <source>
        <dbReference type="PROSITE" id="PS50097"/>
    </source>
</evidence>
<evidence type="ECO:0000313" key="2">
    <source>
        <dbReference type="EMBL" id="KAF2827359.1"/>
    </source>
</evidence>